<protein>
    <recommendedName>
        <fullName evidence="6">Peptidase S8/S53 domain-containing protein</fullName>
    </recommendedName>
</protein>
<accession>A0AAV9UBU8</accession>
<dbReference type="Gene3D" id="3.40.50.200">
    <property type="entry name" value="Peptidase S8/S53 domain"/>
    <property type="match status" value="1"/>
</dbReference>
<evidence type="ECO:0000256" key="5">
    <source>
        <dbReference type="PROSITE-ProRule" id="PRU01240"/>
    </source>
</evidence>
<keyword evidence="2" id="KW-0645">Protease</keyword>
<evidence type="ECO:0000256" key="3">
    <source>
        <dbReference type="ARBA" id="ARBA00022801"/>
    </source>
</evidence>
<reference evidence="7 8" key="1">
    <citation type="submission" date="2019-10" db="EMBL/GenBank/DDBJ databases">
        <authorList>
            <person name="Palmer J.M."/>
        </authorList>
    </citation>
    <scope>NUCLEOTIDE SEQUENCE [LARGE SCALE GENOMIC DNA]</scope>
    <source>
        <strain evidence="7 8">TWF730</strain>
    </source>
</reference>
<keyword evidence="8" id="KW-1185">Reference proteome</keyword>
<evidence type="ECO:0000313" key="7">
    <source>
        <dbReference type="EMBL" id="KAK6338492.1"/>
    </source>
</evidence>
<dbReference type="Proteomes" id="UP001373714">
    <property type="component" value="Unassembled WGS sequence"/>
</dbReference>
<proteinExistence type="inferred from homology"/>
<dbReference type="EMBL" id="JAVHNS010000012">
    <property type="protein sequence ID" value="KAK6338492.1"/>
    <property type="molecule type" value="Genomic_DNA"/>
</dbReference>
<comment type="similarity">
    <text evidence="1 5">Belongs to the peptidase S8 family.</text>
</comment>
<organism evidence="7 8">
    <name type="scientific">Orbilia blumenaviensis</name>
    <dbReference type="NCBI Taxonomy" id="1796055"/>
    <lineage>
        <taxon>Eukaryota</taxon>
        <taxon>Fungi</taxon>
        <taxon>Dikarya</taxon>
        <taxon>Ascomycota</taxon>
        <taxon>Pezizomycotina</taxon>
        <taxon>Orbiliomycetes</taxon>
        <taxon>Orbiliales</taxon>
        <taxon>Orbiliaceae</taxon>
        <taxon>Orbilia</taxon>
    </lineage>
</organism>
<dbReference type="GO" id="GO:0004252">
    <property type="term" value="F:serine-type endopeptidase activity"/>
    <property type="evidence" value="ECO:0007669"/>
    <property type="project" value="InterPro"/>
</dbReference>
<sequence length="203" mass="21100">MKTLHQCNGSKWELRANLDPPAAGNTRAHIAGIISGRTYGVAKGVNLFGVVITARLSDVASGVNAVVVSHTERRGLPQFKGSVLNLSLATLTHARDVWNVVLRALSDARIHIAVAASNAGGDVCNSDPSGLSQVYPIISVGNVDISNKLTIYSNWGRCVDIYAPGDAIRSVAGWTNDTAATESGTSMSAPHVAGVIATGLSLN</sequence>
<evidence type="ECO:0000256" key="2">
    <source>
        <dbReference type="ARBA" id="ARBA00022670"/>
    </source>
</evidence>
<dbReference type="InterPro" id="IPR023828">
    <property type="entry name" value="Peptidase_S8_Ser-AS"/>
</dbReference>
<evidence type="ECO:0000313" key="8">
    <source>
        <dbReference type="Proteomes" id="UP001373714"/>
    </source>
</evidence>
<dbReference type="PANTHER" id="PTHR43806:SF60">
    <property type="entry name" value="PROPROTEIN CONVERTASE SUBTILISIN_KEXIN TYPE 9"/>
    <property type="match status" value="1"/>
</dbReference>
<name>A0AAV9UBU8_9PEZI</name>
<dbReference type="GO" id="GO:0006508">
    <property type="term" value="P:proteolysis"/>
    <property type="evidence" value="ECO:0007669"/>
    <property type="project" value="UniProtKB-KW"/>
</dbReference>
<comment type="caution">
    <text evidence="5">Lacks conserved residue(s) required for the propagation of feature annotation.</text>
</comment>
<dbReference type="Pfam" id="PF00082">
    <property type="entry name" value="Peptidase_S8"/>
    <property type="match status" value="1"/>
</dbReference>
<dbReference type="PROSITE" id="PS00138">
    <property type="entry name" value="SUBTILASE_SER"/>
    <property type="match status" value="1"/>
</dbReference>
<keyword evidence="4" id="KW-0720">Serine protease</keyword>
<gene>
    <name evidence="7" type="ORF">TWF730_002555</name>
</gene>
<dbReference type="SUPFAM" id="SSF52743">
    <property type="entry name" value="Subtilisin-like"/>
    <property type="match status" value="1"/>
</dbReference>
<keyword evidence="3" id="KW-0378">Hydrolase</keyword>
<evidence type="ECO:0000259" key="6">
    <source>
        <dbReference type="Pfam" id="PF00082"/>
    </source>
</evidence>
<evidence type="ECO:0000256" key="4">
    <source>
        <dbReference type="ARBA" id="ARBA00022825"/>
    </source>
</evidence>
<comment type="caution">
    <text evidence="7">The sequence shown here is derived from an EMBL/GenBank/DDBJ whole genome shotgun (WGS) entry which is preliminary data.</text>
</comment>
<dbReference type="InterPro" id="IPR050131">
    <property type="entry name" value="Peptidase_S8_subtilisin-like"/>
</dbReference>
<dbReference type="InterPro" id="IPR000209">
    <property type="entry name" value="Peptidase_S8/S53_dom"/>
</dbReference>
<dbReference type="PANTHER" id="PTHR43806">
    <property type="entry name" value="PEPTIDASE S8"/>
    <property type="match status" value="1"/>
</dbReference>
<feature type="domain" description="Peptidase S8/S53" evidence="6">
    <location>
        <begin position="29"/>
        <end position="199"/>
    </location>
</feature>
<dbReference type="InterPro" id="IPR036852">
    <property type="entry name" value="Peptidase_S8/S53_dom_sf"/>
</dbReference>
<dbReference type="AlphaFoldDB" id="A0AAV9UBU8"/>
<evidence type="ECO:0000256" key="1">
    <source>
        <dbReference type="ARBA" id="ARBA00011073"/>
    </source>
</evidence>
<dbReference type="PROSITE" id="PS51892">
    <property type="entry name" value="SUBTILASE"/>
    <property type="match status" value="1"/>
</dbReference>